<dbReference type="PANTHER" id="PTHR33451:SF3">
    <property type="entry name" value="MALATE-2H(+)_NA(+)-LACTATE ANTIPORTER"/>
    <property type="match status" value="1"/>
</dbReference>
<feature type="transmembrane region" description="Helical" evidence="9">
    <location>
        <begin position="86"/>
        <end position="114"/>
    </location>
</feature>
<dbReference type="Proteomes" id="UP000003947">
    <property type="component" value="Unassembled WGS sequence"/>
</dbReference>
<feature type="transmembrane region" description="Helical" evidence="9">
    <location>
        <begin position="340"/>
        <end position="358"/>
    </location>
</feature>
<evidence type="ECO:0000256" key="9">
    <source>
        <dbReference type="SAM" id="Phobius"/>
    </source>
</evidence>
<dbReference type="PANTHER" id="PTHR33451">
    <property type="entry name" value="MALATE-2H(+)/NA(+)-LACTATE ANTIPORTER"/>
    <property type="match status" value="1"/>
</dbReference>
<evidence type="ECO:0000256" key="7">
    <source>
        <dbReference type="ARBA" id="ARBA00023136"/>
    </source>
</evidence>
<feature type="transmembrane region" description="Helical" evidence="9">
    <location>
        <begin position="121"/>
        <end position="142"/>
    </location>
</feature>
<feature type="domain" description="Na+/H+ antiporter NhaC-like C-terminal" evidence="10">
    <location>
        <begin position="206"/>
        <end position="478"/>
    </location>
</feature>
<dbReference type="STRING" id="864069.MicloDRAFT_00010460"/>
<reference evidence="11 12" key="1">
    <citation type="submission" date="2012-02" db="EMBL/GenBank/DDBJ databases">
        <title>Improved High-Quality Draft sequence of Microvirga sp. WSM3557.</title>
        <authorList>
            <consortium name="US DOE Joint Genome Institute"/>
            <person name="Lucas S."/>
            <person name="Han J."/>
            <person name="Lapidus A."/>
            <person name="Cheng J.-F."/>
            <person name="Goodwin L."/>
            <person name="Pitluck S."/>
            <person name="Peters L."/>
            <person name="Zhang X."/>
            <person name="Detter J.C."/>
            <person name="Han C."/>
            <person name="Tapia R."/>
            <person name="Land M."/>
            <person name="Hauser L."/>
            <person name="Kyrpides N."/>
            <person name="Ivanova N."/>
            <person name="Pagani I."/>
            <person name="Brau L."/>
            <person name="Yates R."/>
            <person name="O'Hara G."/>
            <person name="Rui T."/>
            <person name="Howieson J."/>
            <person name="Reeve W."/>
            <person name="Woyke T."/>
        </authorList>
    </citation>
    <scope>NUCLEOTIDE SEQUENCE [LARGE SCALE GENOMIC DNA]</scope>
    <source>
        <strain evidence="11 12">WSM3557</strain>
    </source>
</reference>
<proteinExistence type="inferred from homology"/>
<feature type="transmembrane region" description="Helical" evidence="9">
    <location>
        <begin position="154"/>
        <end position="175"/>
    </location>
</feature>
<evidence type="ECO:0000256" key="2">
    <source>
        <dbReference type="ARBA" id="ARBA00022448"/>
    </source>
</evidence>
<name>I4Z1Z9_9HYPH</name>
<evidence type="ECO:0000256" key="8">
    <source>
        <dbReference type="ARBA" id="ARBA00038435"/>
    </source>
</evidence>
<accession>I4Z1Z9</accession>
<evidence type="ECO:0000256" key="6">
    <source>
        <dbReference type="ARBA" id="ARBA00022989"/>
    </source>
</evidence>
<feature type="transmembrane region" description="Helical" evidence="9">
    <location>
        <begin position="457"/>
        <end position="478"/>
    </location>
</feature>
<dbReference type="InterPro" id="IPR018461">
    <property type="entry name" value="Na/H_Antiport_NhaC-like_C"/>
</dbReference>
<dbReference type="PATRIC" id="fig|864069.3.peg.1160"/>
<keyword evidence="2" id="KW-0813">Transport</keyword>
<dbReference type="GO" id="GO:0005886">
    <property type="term" value="C:plasma membrane"/>
    <property type="evidence" value="ECO:0007669"/>
    <property type="project" value="UniProtKB-SubCell"/>
</dbReference>
<dbReference type="HOGENOM" id="CLU_033405_1_0_5"/>
<organism evidence="11 12">
    <name type="scientific">Microvirga lotononidis</name>
    <dbReference type="NCBI Taxonomy" id="864069"/>
    <lineage>
        <taxon>Bacteria</taxon>
        <taxon>Pseudomonadati</taxon>
        <taxon>Pseudomonadota</taxon>
        <taxon>Alphaproteobacteria</taxon>
        <taxon>Hyphomicrobiales</taxon>
        <taxon>Methylobacteriaceae</taxon>
        <taxon>Microvirga</taxon>
    </lineage>
</organism>
<evidence type="ECO:0000256" key="4">
    <source>
        <dbReference type="ARBA" id="ARBA00022475"/>
    </source>
</evidence>
<dbReference type="GO" id="GO:0015297">
    <property type="term" value="F:antiporter activity"/>
    <property type="evidence" value="ECO:0007669"/>
    <property type="project" value="UniProtKB-KW"/>
</dbReference>
<comment type="similarity">
    <text evidence="8">Belongs to the NhaC Na(+)/H(+) (TC 2.A.35) antiporter family.</text>
</comment>
<feature type="transmembrane region" description="Helical" evidence="9">
    <location>
        <begin position="379"/>
        <end position="396"/>
    </location>
</feature>
<evidence type="ECO:0000256" key="3">
    <source>
        <dbReference type="ARBA" id="ARBA00022449"/>
    </source>
</evidence>
<evidence type="ECO:0000256" key="5">
    <source>
        <dbReference type="ARBA" id="ARBA00022692"/>
    </source>
</evidence>
<keyword evidence="3" id="KW-0050">Antiport</keyword>
<keyword evidence="7 9" id="KW-0472">Membrane</keyword>
<evidence type="ECO:0000313" key="12">
    <source>
        <dbReference type="Proteomes" id="UP000003947"/>
    </source>
</evidence>
<sequence>MTDETSLSGRVHQEPSYLDAILPIVALAVLIGGAMALFGLAATEGPLQVALILAAMIAALIGLGNGHRWEDVEAVGRRGMASMVGVTYILLATGALIGTWNLSGTIPTLVFYGLRLFHPDWFYLAAAMSCAVLAFSIGSTWATAGTVGVGLMGLATLVGVSPVITAGAVISGTFFGAKLSPRSPSTVLVAELTGNTMPTHLCYQAKTSAPTFILAIVIFAILGLADGTDGAGDAVIASELAALDTLFRITPLNLLPLVLLFALSAFGVPASLAIMAAALFAGLMAPVLQPNAVLTFVGSTDLGTPAAFLKGVWQAMATGYQANSGIPAVDGLLTRGGMDSMLMTIWLILGALTYGSLLKEFGLLSKLVMPTIRMSRTPAQLIAAVAVTAFALNVIVGDRYVAVILPARLFRDEFERRGIPGTSLSHTIADAGTVTSPLVPWNSCGAYMAAVLGIPTLLYLPFCFFNIASPLLALALAFKAARRP</sequence>
<feature type="transmembrane region" description="Helical" evidence="9">
    <location>
        <begin position="49"/>
        <end position="66"/>
    </location>
</feature>
<comment type="subcellular location">
    <subcellularLocation>
        <location evidence="1">Cell membrane</location>
        <topology evidence="1">Multi-pass membrane protein</topology>
    </subcellularLocation>
</comment>
<feature type="domain" description="Na+/H+ antiporter NhaC-like C-terminal" evidence="10">
    <location>
        <begin position="25"/>
        <end position="191"/>
    </location>
</feature>
<keyword evidence="4" id="KW-1003">Cell membrane</keyword>
<dbReference type="Pfam" id="PF03553">
    <property type="entry name" value="Na_H_antiporter"/>
    <property type="match status" value="2"/>
</dbReference>
<gene>
    <name evidence="11" type="ORF">MicloDRAFT_00010460</name>
</gene>
<dbReference type="OrthoDB" id="9762978at2"/>
<keyword evidence="12" id="KW-1185">Reference proteome</keyword>
<dbReference type="EMBL" id="JH660639">
    <property type="protein sequence ID" value="EIM30241.1"/>
    <property type="molecule type" value="Genomic_DNA"/>
</dbReference>
<evidence type="ECO:0000259" key="10">
    <source>
        <dbReference type="Pfam" id="PF03553"/>
    </source>
</evidence>
<dbReference type="eggNOG" id="COG1757">
    <property type="taxonomic scope" value="Bacteria"/>
</dbReference>
<keyword evidence="6 9" id="KW-1133">Transmembrane helix</keyword>
<protein>
    <submittedName>
        <fullName evidence="11">Na+/H+ antiporter</fullName>
    </submittedName>
</protein>
<evidence type="ECO:0000313" key="11">
    <source>
        <dbReference type="EMBL" id="EIM30241.1"/>
    </source>
</evidence>
<dbReference type="InterPro" id="IPR052180">
    <property type="entry name" value="NhaC_Na-H+_Antiporter"/>
</dbReference>
<feature type="transmembrane region" description="Helical" evidence="9">
    <location>
        <begin position="207"/>
        <end position="225"/>
    </location>
</feature>
<keyword evidence="5 9" id="KW-0812">Transmembrane</keyword>
<dbReference type="RefSeq" id="WP_009489698.1">
    <property type="nucleotide sequence ID" value="NZ_CP141050.1"/>
</dbReference>
<dbReference type="AlphaFoldDB" id="I4Z1Z9"/>
<feature type="transmembrane region" description="Helical" evidence="9">
    <location>
        <begin position="20"/>
        <end position="42"/>
    </location>
</feature>
<evidence type="ECO:0000256" key="1">
    <source>
        <dbReference type="ARBA" id="ARBA00004651"/>
    </source>
</evidence>